<dbReference type="EMBL" id="CM023474">
    <property type="protein sequence ID" value="KAH7948657.1"/>
    <property type="molecule type" value="Genomic_DNA"/>
</dbReference>
<accession>A0ACB8CNQ5</accession>
<proteinExistence type="predicted"/>
<comment type="caution">
    <text evidence="1">The sequence shown here is derived from an EMBL/GenBank/DDBJ whole genome shotgun (WGS) entry which is preliminary data.</text>
</comment>
<organism evidence="1 2">
    <name type="scientific">Dermacentor silvarum</name>
    <name type="common">Tick</name>
    <dbReference type="NCBI Taxonomy" id="543639"/>
    <lineage>
        <taxon>Eukaryota</taxon>
        <taxon>Metazoa</taxon>
        <taxon>Ecdysozoa</taxon>
        <taxon>Arthropoda</taxon>
        <taxon>Chelicerata</taxon>
        <taxon>Arachnida</taxon>
        <taxon>Acari</taxon>
        <taxon>Parasitiformes</taxon>
        <taxon>Ixodida</taxon>
        <taxon>Ixodoidea</taxon>
        <taxon>Ixodidae</taxon>
        <taxon>Rhipicephalinae</taxon>
        <taxon>Dermacentor</taxon>
    </lineage>
</organism>
<evidence type="ECO:0000313" key="1">
    <source>
        <dbReference type="EMBL" id="KAH7948657.1"/>
    </source>
</evidence>
<sequence length="255" mass="28083">MADAETDEQRFVRELRRLLDEPDDVSLQEQKPQYRIRDDPSIAATRNLLRACQEAQGIGLRTVAVLESQGEQLDNVSRALDNISADLDSAEGNLSQMRRPLFGLCPWRCRWKKKKDKKDDTSQSPRNQQHSEARKPRAKSTTSEEAAAETTATARFSTTADGSSGPSQTEERVAAASGEHRGVDSASEPRHQRPSEADELGAALTGLKGIAQAREMGQQLSAQNEQVDELTASAASSEERIRRASQQADKILRDA</sequence>
<reference evidence="1" key="1">
    <citation type="submission" date="2020-05" db="EMBL/GenBank/DDBJ databases">
        <title>Large-scale comparative analyses of tick genomes elucidate their genetic diversity and vector capacities.</title>
        <authorList>
            <person name="Jia N."/>
            <person name="Wang J."/>
            <person name="Shi W."/>
            <person name="Du L."/>
            <person name="Sun Y."/>
            <person name="Zhan W."/>
            <person name="Jiang J."/>
            <person name="Wang Q."/>
            <person name="Zhang B."/>
            <person name="Ji P."/>
            <person name="Sakyi L.B."/>
            <person name="Cui X."/>
            <person name="Yuan T."/>
            <person name="Jiang B."/>
            <person name="Yang W."/>
            <person name="Lam T.T.-Y."/>
            <person name="Chang Q."/>
            <person name="Ding S."/>
            <person name="Wang X."/>
            <person name="Zhu J."/>
            <person name="Ruan X."/>
            <person name="Zhao L."/>
            <person name="Wei J."/>
            <person name="Que T."/>
            <person name="Du C."/>
            <person name="Cheng J."/>
            <person name="Dai P."/>
            <person name="Han X."/>
            <person name="Huang E."/>
            <person name="Gao Y."/>
            <person name="Liu J."/>
            <person name="Shao H."/>
            <person name="Ye R."/>
            <person name="Li L."/>
            <person name="Wei W."/>
            <person name="Wang X."/>
            <person name="Wang C."/>
            <person name="Yang T."/>
            <person name="Huo Q."/>
            <person name="Li W."/>
            <person name="Guo W."/>
            <person name="Chen H."/>
            <person name="Zhou L."/>
            <person name="Ni X."/>
            <person name="Tian J."/>
            <person name="Zhou Y."/>
            <person name="Sheng Y."/>
            <person name="Liu T."/>
            <person name="Pan Y."/>
            <person name="Xia L."/>
            <person name="Li J."/>
            <person name="Zhao F."/>
            <person name="Cao W."/>
        </authorList>
    </citation>
    <scope>NUCLEOTIDE SEQUENCE</scope>
    <source>
        <strain evidence="1">Dsil-2018</strain>
    </source>
</reference>
<dbReference type="Proteomes" id="UP000821865">
    <property type="component" value="Chromosome 5"/>
</dbReference>
<name>A0ACB8CNQ5_DERSI</name>
<keyword evidence="2" id="KW-1185">Reference proteome</keyword>
<evidence type="ECO:0000313" key="2">
    <source>
        <dbReference type="Proteomes" id="UP000821865"/>
    </source>
</evidence>
<gene>
    <name evidence="1" type="ORF">HPB49_000001</name>
</gene>
<protein>
    <submittedName>
        <fullName evidence="1">Uncharacterized protein</fullName>
    </submittedName>
</protein>